<dbReference type="Gene3D" id="6.10.340.10">
    <property type="match status" value="1"/>
</dbReference>
<proteinExistence type="inferred from homology"/>
<evidence type="ECO:0000313" key="8">
    <source>
        <dbReference type="EMBL" id="GGA39222.1"/>
    </source>
</evidence>
<dbReference type="PANTHER" id="PTHR43531">
    <property type="entry name" value="PROTEIN ICFG"/>
    <property type="match status" value="1"/>
</dbReference>
<keyword evidence="9" id="KW-1185">Reference proteome</keyword>
<feature type="transmembrane region" description="Helical" evidence="5">
    <location>
        <begin position="28"/>
        <end position="49"/>
    </location>
</feature>
<comment type="caution">
    <text evidence="8">The sequence shown here is derived from an EMBL/GenBank/DDBJ whole genome shotgun (WGS) entry which is preliminary data.</text>
</comment>
<protein>
    <submittedName>
        <fullName evidence="8">Methyl-accepting chemotaxis protein</fullName>
    </submittedName>
</protein>
<comment type="similarity">
    <text evidence="2">Belongs to the methyl-accepting chemotaxis (MCP) protein family.</text>
</comment>
<feature type="domain" description="Methyl-accepting transducer" evidence="6">
    <location>
        <begin position="339"/>
        <end position="568"/>
    </location>
</feature>
<accession>A0ABQ1G984</accession>
<dbReference type="SMART" id="SM00283">
    <property type="entry name" value="MA"/>
    <property type="match status" value="1"/>
</dbReference>
<dbReference type="SUPFAM" id="SSF58104">
    <property type="entry name" value="Methyl-accepting chemotaxis protein (MCP) signaling domain"/>
    <property type="match status" value="1"/>
</dbReference>
<dbReference type="PROSITE" id="PS50111">
    <property type="entry name" value="CHEMOTAXIS_TRANSDUC_2"/>
    <property type="match status" value="1"/>
</dbReference>
<evidence type="ECO:0000259" key="7">
    <source>
        <dbReference type="PROSITE" id="PS50885"/>
    </source>
</evidence>
<dbReference type="PROSITE" id="PS50885">
    <property type="entry name" value="HAMP"/>
    <property type="match status" value="2"/>
</dbReference>
<keyword evidence="5" id="KW-0472">Membrane</keyword>
<evidence type="ECO:0000313" key="9">
    <source>
        <dbReference type="Proteomes" id="UP000618591"/>
    </source>
</evidence>
<dbReference type="PANTHER" id="PTHR43531:SF11">
    <property type="entry name" value="METHYL-ACCEPTING CHEMOTAXIS PROTEIN 3"/>
    <property type="match status" value="1"/>
</dbReference>
<keyword evidence="3" id="KW-0807">Transducer</keyword>
<name>A0ABQ1G984_9SPHN</name>
<dbReference type="Pfam" id="PF00672">
    <property type="entry name" value="HAMP"/>
    <property type="match status" value="1"/>
</dbReference>
<dbReference type="Pfam" id="PF00015">
    <property type="entry name" value="MCPsignal"/>
    <property type="match status" value="1"/>
</dbReference>
<feature type="domain" description="HAMP" evidence="7">
    <location>
        <begin position="288"/>
        <end position="334"/>
    </location>
</feature>
<organism evidence="8 9">
    <name type="scientific">Sphingomonas psychrolutea</name>
    <dbReference type="NCBI Taxonomy" id="1259676"/>
    <lineage>
        <taxon>Bacteria</taxon>
        <taxon>Pseudomonadati</taxon>
        <taxon>Pseudomonadota</taxon>
        <taxon>Alphaproteobacteria</taxon>
        <taxon>Sphingomonadales</taxon>
        <taxon>Sphingomonadaceae</taxon>
        <taxon>Sphingomonas</taxon>
    </lineage>
</organism>
<dbReference type="EMBL" id="BMDW01000003">
    <property type="protein sequence ID" value="GGA39222.1"/>
    <property type="molecule type" value="Genomic_DNA"/>
</dbReference>
<reference evidence="9" key="1">
    <citation type="journal article" date="2019" name="Int. J. Syst. Evol. Microbiol.">
        <title>The Global Catalogue of Microorganisms (GCM) 10K type strain sequencing project: providing services to taxonomists for standard genome sequencing and annotation.</title>
        <authorList>
            <consortium name="The Broad Institute Genomics Platform"/>
            <consortium name="The Broad Institute Genome Sequencing Center for Infectious Disease"/>
            <person name="Wu L."/>
            <person name="Ma J."/>
        </authorList>
    </citation>
    <scope>NUCLEOTIDE SEQUENCE [LARGE SCALE GENOMIC DNA]</scope>
    <source>
        <strain evidence="9">CGMCC 1.10106</strain>
    </source>
</reference>
<evidence type="ECO:0000256" key="2">
    <source>
        <dbReference type="ARBA" id="ARBA00029447"/>
    </source>
</evidence>
<dbReference type="CDD" id="cd06225">
    <property type="entry name" value="HAMP"/>
    <property type="match status" value="1"/>
</dbReference>
<dbReference type="PRINTS" id="PR00260">
    <property type="entry name" value="CHEMTRNSDUCR"/>
</dbReference>
<feature type="coiled-coil region" evidence="4">
    <location>
        <begin position="557"/>
        <end position="584"/>
    </location>
</feature>
<dbReference type="SMART" id="SM00304">
    <property type="entry name" value="HAMP"/>
    <property type="match status" value="2"/>
</dbReference>
<keyword evidence="4" id="KW-0175">Coiled coil</keyword>
<keyword evidence="5" id="KW-0812">Transmembrane</keyword>
<evidence type="ECO:0000259" key="6">
    <source>
        <dbReference type="PROSITE" id="PS50111"/>
    </source>
</evidence>
<keyword evidence="1" id="KW-0145">Chemotaxis</keyword>
<dbReference type="InterPro" id="IPR004090">
    <property type="entry name" value="Chemotax_Me-accpt_rcpt"/>
</dbReference>
<feature type="transmembrane region" description="Helical" evidence="5">
    <location>
        <begin position="200"/>
        <end position="224"/>
    </location>
</feature>
<gene>
    <name evidence="8" type="ORF">GCM10011395_06850</name>
</gene>
<dbReference type="InterPro" id="IPR004089">
    <property type="entry name" value="MCPsignal_dom"/>
</dbReference>
<sequence length="631" mass="65687">MLKDYPMASHELENVLLRSSLDRAIRRAGAALLGLMVLCGGTGIGAAWVQSAALARQQQSALLLSNHQLADMMHDAVRSDVLGMLQAADGSSGLDRGEILRDFQEHLRNLRAGIQADEAYRGSPVVEAATSKLDAPMKLYAKSAIAIIERAETDPNAARTGLRDFFAQFRTLEISMSAASDAISANALQTSNNGKTIGSVAMVVLLIAMALGIAGTIALVLLAVRHVVRPIEVLSATMRELGGGNLAAEVSGVDRGDELGDMARAMLAFRDQLQAADEAKQAQARLIVDSLGTGLIALADGDLTAEVDAELQTPFTALKDNFNGAVAGLRALITSVTESAAIIATGSQEIAHASEDLAQRTEGNAASLEETSVAITQMNQRLQATAVAAERTVVRADGAMTTVAGGRGITDEAVQAMTRVSESAKGIDSVIEGLDKIAFQTRVLAMNAAVEAGRAGDAGRGFAVVADLVSALAMRAEEEAGRARDQLTATQAEIGTAVERVQRVDDALSNIATDVGEVHTLLAGIAADNQAQSTAIVQISAAVNAMDQATQQNAAMVEQTSAAARNLTSEVAALSEQAAQFKIAREVRRSTSPKSTVIAPTRAAPHKPKVAARTAPVLATVSAGDGDWAMF</sequence>
<evidence type="ECO:0000256" key="4">
    <source>
        <dbReference type="SAM" id="Coils"/>
    </source>
</evidence>
<evidence type="ECO:0000256" key="3">
    <source>
        <dbReference type="PROSITE-ProRule" id="PRU00284"/>
    </source>
</evidence>
<keyword evidence="5" id="KW-1133">Transmembrane helix</keyword>
<dbReference type="Proteomes" id="UP000618591">
    <property type="component" value="Unassembled WGS sequence"/>
</dbReference>
<dbReference type="SUPFAM" id="SSF158472">
    <property type="entry name" value="HAMP domain-like"/>
    <property type="match status" value="1"/>
</dbReference>
<dbReference type="InterPro" id="IPR003660">
    <property type="entry name" value="HAMP_dom"/>
</dbReference>
<feature type="domain" description="HAMP" evidence="7">
    <location>
        <begin position="225"/>
        <end position="278"/>
    </location>
</feature>
<dbReference type="InterPro" id="IPR051310">
    <property type="entry name" value="MCP_chemotaxis"/>
</dbReference>
<dbReference type="Gene3D" id="1.10.287.950">
    <property type="entry name" value="Methyl-accepting chemotaxis protein"/>
    <property type="match status" value="1"/>
</dbReference>
<evidence type="ECO:0000256" key="5">
    <source>
        <dbReference type="SAM" id="Phobius"/>
    </source>
</evidence>
<evidence type="ECO:0000256" key="1">
    <source>
        <dbReference type="ARBA" id="ARBA00022500"/>
    </source>
</evidence>